<proteinExistence type="predicted"/>
<gene>
    <name evidence="2" type="ORF">PARHAE_03374</name>
</gene>
<feature type="chain" id="PRO_5018731356" evidence="1">
    <location>
        <begin position="19"/>
        <end position="91"/>
    </location>
</feature>
<evidence type="ECO:0000313" key="2">
    <source>
        <dbReference type="EMBL" id="VDS10161.1"/>
    </source>
</evidence>
<organism evidence="2 3">
    <name type="scientific">Paracoccus haematequi</name>
    <dbReference type="NCBI Taxonomy" id="2491866"/>
    <lineage>
        <taxon>Bacteria</taxon>
        <taxon>Pseudomonadati</taxon>
        <taxon>Pseudomonadota</taxon>
        <taxon>Alphaproteobacteria</taxon>
        <taxon>Rhodobacterales</taxon>
        <taxon>Paracoccaceae</taxon>
        <taxon>Paracoccus</taxon>
    </lineage>
</organism>
<sequence length="91" mass="9984">MPLFLRMILPALSLAALSACDTTYAPTVSGTRCDPGRHQALVGRNIGEVILPPQLRYREIGPGQIVTRDYQPGRLNMYLDAKGWIARISCG</sequence>
<dbReference type="RefSeq" id="WP_126155764.1">
    <property type="nucleotide sequence ID" value="NZ_UZWE01000052.1"/>
</dbReference>
<dbReference type="Gene3D" id="3.30.10.10">
    <property type="entry name" value="Trypsin Inhibitor V, subunit A"/>
    <property type="match status" value="1"/>
</dbReference>
<evidence type="ECO:0000256" key="1">
    <source>
        <dbReference type="SAM" id="SignalP"/>
    </source>
</evidence>
<dbReference type="AlphaFoldDB" id="A0A3S4CLD2"/>
<keyword evidence="3" id="KW-1185">Reference proteome</keyword>
<evidence type="ECO:0000313" key="3">
    <source>
        <dbReference type="Proteomes" id="UP000270743"/>
    </source>
</evidence>
<keyword evidence="1" id="KW-0732">Signal</keyword>
<dbReference type="OrthoDB" id="8724542at2"/>
<dbReference type="EMBL" id="UZWE01000052">
    <property type="protein sequence ID" value="VDS10161.1"/>
    <property type="molecule type" value="Genomic_DNA"/>
</dbReference>
<reference evidence="2 3" key="1">
    <citation type="submission" date="2018-12" db="EMBL/GenBank/DDBJ databases">
        <authorList>
            <person name="Criscuolo A."/>
        </authorList>
    </citation>
    <scope>NUCLEOTIDE SEQUENCE [LARGE SCALE GENOMIC DNA]</scope>
    <source>
        <strain evidence="2">ACIP1116241</strain>
    </source>
</reference>
<name>A0A3S4CLD2_9RHOB</name>
<dbReference type="PROSITE" id="PS51257">
    <property type="entry name" value="PROKAR_LIPOPROTEIN"/>
    <property type="match status" value="1"/>
</dbReference>
<protein>
    <submittedName>
        <fullName evidence="2">Peptidase inhibitor I78 family protein</fullName>
    </submittedName>
</protein>
<dbReference type="InterPro" id="IPR021719">
    <property type="entry name" value="Prot_inh_I78"/>
</dbReference>
<feature type="signal peptide" evidence="1">
    <location>
        <begin position="1"/>
        <end position="18"/>
    </location>
</feature>
<dbReference type="Proteomes" id="UP000270743">
    <property type="component" value="Unassembled WGS sequence"/>
</dbReference>
<dbReference type="Pfam" id="PF11720">
    <property type="entry name" value="Inhibitor_I78"/>
    <property type="match status" value="1"/>
</dbReference>
<accession>A0A3S4CLD2</accession>